<sequence>MPIHRNSPENQFRSYVESRIRFRISALIQMLNYVGLECVREARTKRRYTDQTGNLRSSTGYCILYNGSVVHQGGFEAVKPTATKGPASGRKLMNQLISQNPAGIVLIVVAGMDYAAYVEAKGLNVLDTSEIMAKKLVRRTLKRLGFK</sequence>
<dbReference type="EMBL" id="WCUQ01000004">
    <property type="protein sequence ID" value="KAB4125771.1"/>
    <property type="molecule type" value="Genomic_DNA"/>
</dbReference>
<dbReference type="AlphaFoldDB" id="A0A6I0JDN3"/>
<evidence type="ECO:0000313" key="5">
    <source>
        <dbReference type="Proteomes" id="UP000438773"/>
    </source>
</evidence>
<accession>A0A6I0JDN3</accession>
<evidence type="ECO:0000313" key="4">
    <source>
        <dbReference type="Proteomes" id="UP000434462"/>
    </source>
</evidence>
<dbReference type="Proteomes" id="UP000438773">
    <property type="component" value="Unassembled WGS sequence"/>
</dbReference>
<evidence type="ECO:0000313" key="6">
    <source>
        <dbReference type="Proteomes" id="UP000441711"/>
    </source>
</evidence>
<reference evidence="4 5" key="1">
    <citation type="journal article" date="2019" name="Nat. Med.">
        <title>A library of human gut bacterial isolates paired with longitudinal multiomics data enables mechanistic microbiome research.</title>
        <authorList>
            <person name="Poyet M."/>
            <person name="Groussin M."/>
            <person name="Gibbons S.M."/>
            <person name="Avila-Pacheco J."/>
            <person name="Jiang X."/>
            <person name="Kearney S.M."/>
            <person name="Perrotta A.R."/>
            <person name="Berdy B."/>
            <person name="Zhao S."/>
            <person name="Lieberman T.D."/>
            <person name="Swanson P.K."/>
            <person name="Smith M."/>
            <person name="Roesemann S."/>
            <person name="Alexander J.E."/>
            <person name="Rich S.A."/>
            <person name="Livny J."/>
            <person name="Vlamakis H."/>
            <person name="Clish C."/>
            <person name="Bullock K."/>
            <person name="Deik A."/>
            <person name="Scott J."/>
            <person name="Pierce K.A."/>
            <person name="Xavier R.J."/>
            <person name="Alm E.J."/>
        </authorList>
    </citation>
    <scope>NUCLEOTIDE SEQUENCE [LARGE SCALE GENOMIC DNA]</scope>
    <source>
        <strain evidence="1 6">BIOML-A36</strain>
        <strain evidence="3 5">BIOML-A37</strain>
        <strain evidence="2 4">BIOML-A38</strain>
    </source>
</reference>
<evidence type="ECO:0000313" key="3">
    <source>
        <dbReference type="EMBL" id="KAB4125771.1"/>
    </source>
</evidence>
<dbReference type="Proteomes" id="UP000434462">
    <property type="component" value="Unassembled WGS sequence"/>
</dbReference>
<gene>
    <name evidence="1" type="ORF">GAQ70_05260</name>
    <name evidence="2" type="ORF">GAQ72_16200</name>
    <name evidence="3" type="ORF">GAQ75_08295</name>
</gene>
<name>A0A6I0JDN3_BACUN</name>
<protein>
    <submittedName>
        <fullName evidence="2">Uncharacterized protein</fullName>
    </submittedName>
</protein>
<dbReference type="EMBL" id="WCUP01000003">
    <property type="protein sequence ID" value="KAB4110832.1"/>
    <property type="molecule type" value="Genomic_DNA"/>
</dbReference>
<comment type="caution">
    <text evidence="2">The sequence shown here is derived from an EMBL/GenBank/DDBJ whole genome shotgun (WGS) entry which is preliminary data.</text>
</comment>
<proteinExistence type="predicted"/>
<dbReference type="RefSeq" id="WP_025017810.1">
    <property type="nucleotide sequence ID" value="NZ_CP072220.1"/>
</dbReference>
<dbReference type="Proteomes" id="UP000441711">
    <property type="component" value="Unassembled WGS sequence"/>
</dbReference>
<organism evidence="2 4">
    <name type="scientific">Bacteroides uniformis</name>
    <dbReference type="NCBI Taxonomy" id="820"/>
    <lineage>
        <taxon>Bacteria</taxon>
        <taxon>Pseudomonadati</taxon>
        <taxon>Bacteroidota</taxon>
        <taxon>Bacteroidia</taxon>
        <taxon>Bacteroidales</taxon>
        <taxon>Bacteroidaceae</taxon>
        <taxon>Bacteroides</taxon>
    </lineage>
</organism>
<evidence type="ECO:0000313" key="2">
    <source>
        <dbReference type="EMBL" id="KAB4113417.1"/>
    </source>
</evidence>
<evidence type="ECO:0000313" key="1">
    <source>
        <dbReference type="EMBL" id="KAB4110832.1"/>
    </source>
</evidence>
<dbReference type="EMBL" id="WCUR01000070">
    <property type="protein sequence ID" value="KAB4113417.1"/>
    <property type="molecule type" value="Genomic_DNA"/>
</dbReference>